<dbReference type="PANTHER" id="PTHR12126:SF16">
    <property type="entry name" value="MIOREX COMPLEX COMPONENT 2"/>
    <property type="match status" value="1"/>
</dbReference>
<sequence length="209" mass="23234">MKQAIVVFGGSGFVGQGICQEAIKRRLPVISISRHGKPRKEQPWMSHPLITWVQADIFNEDTWSGYLDNSLGCINLIGILFENKRRGLTYQRLIVDANHVIANACERAQIPYLFISAKTGPCGYLAAKKQAEHDLFQLTNPIIIIRPGLVVTKQKPLKWLQGVGIKCASHLPLVNHLADDAYPVPLQRLAADSINYLQRGTSTIVADIK</sequence>
<proteinExistence type="predicted"/>
<dbReference type="Pfam" id="PF01370">
    <property type="entry name" value="Epimerase"/>
    <property type="match status" value="1"/>
</dbReference>
<dbReference type="STRING" id="633807.BW732_07020"/>
<dbReference type="InterPro" id="IPR051207">
    <property type="entry name" value="ComplexI_NDUFA9_subunit"/>
</dbReference>
<dbReference type="GO" id="GO:0044877">
    <property type="term" value="F:protein-containing complex binding"/>
    <property type="evidence" value="ECO:0007669"/>
    <property type="project" value="TreeGrafter"/>
</dbReference>
<dbReference type="RefSeq" id="WP_077276067.1">
    <property type="nucleotide sequence ID" value="NZ_CP019609.1"/>
</dbReference>
<organism evidence="1 2">
    <name type="scientific">Vagococcus penaei</name>
    <dbReference type="NCBI Taxonomy" id="633807"/>
    <lineage>
        <taxon>Bacteria</taxon>
        <taxon>Bacillati</taxon>
        <taxon>Bacillota</taxon>
        <taxon>Bacilli</taxon>
        <taxon>Lactobacillales</taxon>
        <taxon>Enterococcaceae</taxon>
        <taxon>Vagococcus</taxon>
    </lineage>
</organism>
<dbReference type="Proteomes" id="UP000188246">
    <property type="component" value="Chromosome"/>
</dbReference>
<gene>
    <name evidence="1" type="ORF">BW732_07020</name>
</gene>
<dbReference type="SUPFAM" id="SSF51735">
    <property type="entry name" value="NAD(P)-binding Rossmann-fold domains"/>
    <property type="match status" value="1"/>
</dbReference>
<dbReference type="EMBL" id="CP019609">
    <property type="protein sequence ID" value="AQP53987.1"/>
    <property type="molecule type" value="Genomic_DNA"/>
</dbReference>
<dbReference type="KEGG" id="vpi:BW732_07020"/>
<evidence type="ECO:0000313" key="1">
    <source>
        <dbReference type="EMBL" id="AQP53987.1"/>
    </source>
</evidence>
<accession>A0A1Q2D6M5</accession>
<dbReference type="PANTHER" id="PTHR12126">
    <property type="entry name" value="NADH-UBIQUINONE OXIDOREDUCTASE 39 KDA SUBUNIT-RELATED"/>
    <property type="match status" value="1"/>
</dbReference>
<dbReference type="AlphaFoldDB" id="A0A1Q2D6M5"/>
<keyword evidence="2" id="KW-1185">Reference proteome</keyword>
<reference evidence="1 2" key="1">
    <citation type="journal article" date="2010" name="Int. J. Syst. Evol. Microbiol.">
        <title>Vagococcus penaei sp. nov., isolated from spoilage microbiota of cooked shrimp (Penaeus vannamei).</title>
        <authorList>
            <person name="Jaffres E."/>
            <person name="Prevost H."/>
            <person name="Rossero A."/>
            <person name="Joffraud J.J."/>
            <person name="Dousset X."/>
        </authorList>
    </citation>
    <scope>NUCLEOTIDE SEQUENCE [LARGE SCALE GENOMIC DNA]</scope>
    <source>
        <strain evidence="1 2">CD276</strain>
    </source>
</reference>
<evidence type="ECO:0000313" key="2">
    <source>
        <dbReference type="Proteomes" id="UP000188246"/>
    </source>
</evidence>
<dbReference type="InterPro" id="IPR036291">
    <property type="entry name" value="NAD(P)-bd_dom_sf"/>
</dbReference>
<dbReference type="OrthoDB" id="2216847at2"/>
<dbReference type="Gene3D" id="3.40.50.720">
    <property type="entry name" value="NAD(P)-binding Rossmann-like Domain"/>
    <property type="match status" value="1"/>
</dbReference>
<protein>
    <submittedName>
        <fullName evidence="1">Uncharacterized protein</fullName>
    </submittedName>
</protein>
<name>A0A1Q2D6M5_9ENTE</name>
<dbReference type="InterPro" id="IPR001509">
    <property type="entry name" value="Epimerase_deHydtase"/>
</dbReference>